<comment type="caution">
    <text evidence="1">The sequence shown here is derived from an EMBL/GenBank/DDBJ whole genome shotgun (WGS) entry which is preliminary data.</text>
</comment>
<gene>
    <name evidence="1" type="ORF">HNP34_000926</name>
</gene>
<organism evidence="1 2">
    <name type="scientific">Acinetobacter lwoffii</name>
    <dbReference type="NCBI Taxonomy" id="28090"/>
    <lineage>
        <taxon>Bacteria</taxon>
        <taxon>Pseudomonadati</taxon>
        <taxon>Pseudomonadota</taxon>
        <taxon>Gammaproteobacteria</taxon>
        <taxon>Moraxellales</taxon>
        <taxon>Moraxellaceae</taxon>
        <taxon>Acinetobacter</taxon>
    </lineage>
</organism>
<evidence type="ECO:0000313" key="1">
    <source>
        <dbReference type="EMBL" id="MBB6362808.1"/>
    </source>
</evidence>
<sequence length="41" mass="4765">MSQTLSTVSNFNLEQYLSTWYDFAHLPMKRQPEDSNDISAV</sequence>
<reference evidence="1 2" key="1">
    <citation type="submission" date="2020-08" db="EMBL/GenBank/DDBJ databases">
        <title>Functional genomics of gut bacteria from endangered species of beetles.</title>
        <authorList>
            <person name="Carlos-Shanley C."/>
        </authorList>
    </citation>
    <scope>NUCLEOTIDE SEQUENCE [LARGE SCALE GENOMIC DNA]</scope>
    <source>
        <strain evidence="1 2">S00127</strain>
    </source>
</reference>
<dbReference type="Proteomes" id="UP000548425">
    <property type="component" value="Unassembled WGS sequence"/>
</dbReference>
<evidence type="ECO:0000313" key="2">
    <source>
        <dbReference type="Proteomes" id="UP000548425"/>
    </source>
</evidence>
<protein>
    <submittedName>
        <fullName evidence="1">Lipocalin</fullName>
    </submittedName>
</protein>
<accession>A0AAW3VDG5</accession>
<dbReference type="EMBL" id="JACHLA010000003">
    <property type="protein sequence ID" value="MBB6362808.1"/>
    <property type="molecule type" value="Genomic_DNA"/>
</dbReference>
<name>A0AAW3VDG5_ACILW</name>
<dbReference type="AlphaFoldDB" id="A0AAW3VDG5"/>
<dbReference type="RefSeq" id="WP_260400170.1">
    <property type="nucleotide sequence ID" value="NZ_JACHLA010000003.1"/>
</dbReference>
<dbReference type="Gene3D" id="2.40.128.20">
    <property type="match status" value="1"/>
</dbReference>
<dbReference type="SUPFAM" id="SSF50814">
    <property type="entry name" value="Lipocalins"/>
    <property type="match status" value="1"/>
</dbReference>
<proteinExistence type="predicted"/>
<dbReference type="InterPro" id="IPR012674">
    <property type="entry name" value="Calycin"/>
</dbReference>